<evidence type="ECO:0000256" key="7">
    <source>
        <dbReference type="SAM" id="MobiDB-lite"/>
    </source>
</evidence>
<name>A0A1I2KJA1_9ACTN</name>
<dbReference type="Gene3D" id="3.40.50.300">
    <property type="entry name" value="P-loop containing nucleotide triphosphate hydrolases"/>
    <property type="match status" value="1"/>
</dbReference>
<dbReference type="GO" id="GO:0140359">
    <property type="term" value="F:ABC-type transporter activity"/>
    <property type="evidence" value="ECO:0007669"/>
    <property type="project" value="InterPro"/>
</dbReference>
<dbReference type="STRING" id="380248.SAMN05216251_12390"/>
<gene>
    <name evidence="11" type="ORF">SAMN05216251_12390</name>
</gene>
<dbReference type="EMBL" id="FONG01000023">
    <property type="protein sequence ID" value="SFF66320.1"/>
    <property type="molecule type" value="Genomic_DNA"/>
</dbReference>
<dbReference type="SUPFAM" id="SSF52540">
    <property type="entry name" value="P-loop containing nucleoside triphosphate hydrolases"/>
    <property type="match status" value="1"/>
</dbReference>
<dbReference type="SMART" id="SM00382">
    <property type="entry name" value="AAA"/>
    <property type="match status" value="1"/>
</dbReference>
<keyword evidence="3" id="KW-0547">Nucleotide-binding</keyword>
<keyword evidence="4 11" id="KW-0067">ATP-binding</keyword>
<feature type="domain" description="ABC transporter" evidence="9">
    <location>
        <begin position="339"/>
        <end position="582"/>
    </location>
</feature>
<evidence type="ECO:0000256" key="8">
    <source>
        <dbReference type="SAM" id="Phobius"/>
    </source>
</evidence>
<evidence type="ECO:0000313" key="12">
    <source>
        <dbReference type="Proteomes" id="UP000199323"/>
    </source>
</evidence>
<accession>A0A1I2KJA1</accession>
<dbReference type="PROSITE" id="PS50929">
    <property type="entry name" value="ABC_TM1F"/>
    <property type="match status" value="1"/>
</dbReference>
<dbReference type="InterPro" id="IPR003439">
    <property type="entry name" value="ABC_transporter-like_ATP-bd"/>
</dbReference>
<dbReference type="PANTHER" id="PTHR24221:SF654">
    <property type="entry name" value="ATP-BINDING CASSETTE SUB-FAMILY B MEMBER 6"/>
    <property type="match status" value="1"/>
</dbReference>
<feature type="domain" description="ABC transmembrane type-1" evidence="10">
    <location>
        <begin position="34"/>
        <end position="300"/>
    </location>
</feature>
<dbReference type="InterPro" id="IPR036640">
    <property type="entry name" value="ABC1_TM_sf"/>
</dbReference>
<evidence type="ECO:0000256" key="4">
    <source>
        <dbReference type="ARBA" id="ARBA00022840"/>
    </source>
</evidence>
<dbReference type="OrthoDB" id="9806127at2"/>
<dbReference type="PANTHER" id="PTHR24221">
    <property type="entry name" value="ATP-BINDING CASSETTE SUB-FAMILY B"/>
    <property type="match status" value="1"/>
</dbReference>
<dbReference type="InterPro" id="IPR039421">
    <property type="entry name" value="Type_1_exporter"/>
</dbReference>
<dbReference type="GO" id="GO:0005886">
    <property type="term" value="C:plasma membrane"/>
    <property type="evidence" value="ECO:0007669"/>
    <property type="project" value="UniProtKB-SubCell"/>
</dbReference>
<feature type="region of interest" description="Disordered" evidence="7">
    <location>
        <begin position="588"/>
        <end position="638"/>
    </location>
</feature>
<keyword evidence="5 8" id="KW-1133">Transmembrane helix</keyword>
<sequence length="638" mass="65151">MTRNERAPGSGDRPPGAGRLLIGAVRHTGGRLSLLIALMVLSTAASLALPALLAAAVNAVLHGDSGAAPALAWGAVMAAGAVCDTLMAPLGAVCAAQGTRWLQQRTVGHLLSMGGRSPVPAGEAVSQVTQAAQQAGALPVAVAGWGVTVTGSAAALAALLWLDWRCGLAFLICVPVTVLIARRFVGRVTRVYGDYLSAQSGIAVRLLAALTGARTIRASGTLDRETDRVLAPLREVSVAGHRIWRLQKGTVWQFGLLISLTEALVLGVAGLGVVDGRLSPGQFVAVAGYLQLAFPAVQQIDVFFTLAQARAAAVRLAGTFAHAAVRYGTAAAAPGAGAVSFRGVTVRAAATDGAGGAEGTARAAVLDGIDLDIPAGACVAFVGRTASGKSALAGLPGRLADPDEGEVLLDGRPVRELAEGPLRDAVTYAFERPALLGGTVREAIGYGRPGLPRSAVRDAARAAAADGFVRKLPEGYDTPLERVPLSGGERQRLGLARTLARPARVYVLDDATSGLDTVTEAEVSAAVTGALIGRTRIVVAHRVATAARCDRVVWLDGGRIRASGPHAELWHDPAYRAVFAADEAGDGAGIGDDAQAGDGGSSGTGGGPDGAFDDARDAVTDNMSDGTRRRRYAAHREA</sequence>
<dbReference type="Proteomes" id="UP000199323">
    <property type="component" value="Unassembled WGS sequence"/>
</dbReference>
<keyword evidence="6 8" id="KW-0472">Membrane</keyword>
<dbReference type="Gene3D" id="1.20.1560.10">
    <property type="entry name" value="ABC transporter type 1, transmembrane domain"/>
    <property type="match status" value="1"/>
</dbReference>
<dbReference type="InterPro" id="IPR017871">
    <property type="entry name" value="ABC_transporter-like_CS"/>
</dbReference>
<feature type="transmembrane region" description="Helical" evidence="8">
    <location>
        <begin position="71"/>
        <end position="96"/>
    </location>
</feature>
<feature type="transmembrane region" description="Helical" evidence="8">
    <location>
        <begin position="168"/>
        <end position="185"/>
    </location>
</feature>
<dbReference type="PROSITE" id="PS00211">
    <property type="entry name" value="ABC_TRANSPORTER_1"/>
    <property type="match status" value="1"/>
</dbReference>
<protein>
    <submittedName>
        <fullName evidence="11">ATP-binding cassette, subfamily B</fullName>
    </submittedName>
</protein>
<proteinExistence type="predicted"/>
<evidence type="ECO:0000313" key="11">
    <source>
        <dbReference type="EMBL" id="SFF66320.1"/>
    </source>
</evidence>
<dbReference type="GO" id="GO:0005524">
    <property type="term" value="F:ATP binding"/>
    <property type="evidence" value="ECO:0007669"/>
    <property type="project" value="UniProtKB-KW"/>
</dbReference>
<dbReference type="GO" id="GO:0034040">
    <property type="term" value="F:ATPase-coupled lipid transmembrane transporter activity"/>
    <property type="evidence" value="ECO:0007669"/>
    <property type="project" value="TreeGrafter"/>
</dbReference>
<feature type="compositionally biased region" description="Basic residues" evidence="7">
    <location>
        <begin position="628"/>
        <end position="638"/>
    </location>
</feature>
<dbReference type="Pfam" id="PF00664">
    <property type="entry name" value="ABC_membrane"/>
    <property type="match status" value="1"/>
</dbReference>
<keyword evidence="12" id="KW-1185">Reference proteome</keyword>
<dbReference type="PROSITE" id="PS50893">
    <property type="entry name" value="ABC_TRANSPORTER_2"/>
    <property type="match status" value="1"/>
</dbReference>
<evidence type="ECO:0000259" key="10">
    <source>
        <dbReference type="PROSITE" id="PS50929"/>
    </source>
</evidence>
<evidence type="ECO:0000256" key="1">
    <source>
        <dbReference type="ARBA" id="ARBA00004651"/>
    </source>
</evidence>
<dbReference type="InterPro" id="IPR003593">
    <property type="entry name" value="AAA+_ATPase"/>
</dbReference>
<evidence type="ECO:0000259" key="9">
    <source>
        <dbReference type="PROSITE" id="PS50893"/>
    </source>
</evidence>
<feature type="transmembrane region" description="Helical" evidence="8">
    <location>
        <begin position="251"/>
        <end position="274"/>
    </location>
</feature>
<dbReference type="InterPro" id="IPR011527">
    <property type="entry name" value="ABC1_TM_dom"/>
</dbReference>
<dbReference type="RefSeq" id="WP_093716815.1">
    <property type="nucleotide sequence ID" value="NZ_FONG01000023.1"/>
</dbReference>
<organism evidence="11 12">
    <name type="scientific">Actinacidiphila alni</name>
    <dbReference type="NCBI Taxonomy" id="380248"/>
    <lineage>
        <taxon>Bacteria</taxon>
        <taxon>Bacillati</taxon>
        <taxon>Actinomycetota</taxon>
        <taxon>Actinomycetes</taxon>
        <taxon>Kitasatosporales</taxon>
        <taxon>Streptomycetaceae</taxon>
        <taxon>Actinacidiphila</taxon>
    </lineage>
</organism>
<evidence type="ECO:0000256" key="5">
    <source>
        <dbReference type="ARBA" id="ARBA00022989"/>
    </source>
</evidence>
<feature type="compositionally biased region" description="Gly residues" evidence="7">
    <location>
        <begin position="597"/>
        <end position="609"/>
    </location>
</feature>
<evidence type="ECO:0000256" key="6">
    <source>
        <dbReference type="ARBA" id="ARBA00023136"/>
    </source>
</evidence>
<dbReference type="SUPFAM" id="SSF90123">
    <property type="entry name" value="ABC transporter transmembrane region"/>
    <property type="match status" value="1"/>
</dbReference>
<dbReference type="InterPro" id="IPR027417">
    <property type="entry name" value="P-loop_NTPase"/>
</dbReference>
<reference evidence="12" key="1">
    <citation type="submission" date="2016-10" db="EMBL/GenBank/DDBJ databases">
        <authorList>
            <person name="Varghese N."/>
            <person name="Submissions S."/>
        </authorList>
    </citation>
    <scope>NUCLEOTIDE SEQUENCE [LARGE SCALE GENOMIC DNA]</scope>
    <source>
        <strain evidence="12">CGMCC 4.3510</strain>
    </source>
</reference>
<comment type="subcellular location">
    <subcellularLocation>
        <location evidence="1">Cell membrane</location>
        <topology evidence="1">Multi-pass membrane protein</topology>
    </subcellularLocation>
</comment>
<feature type="transmembrane region" description="Helical" evidence="8">
    <location>
        <begin position="34"/>
        <end position="59"/>
    </location>
</feature>
<dbReference type="AlphaFoldDB" id="A0A1I2KJA1"/>
<dbReference type="Pfam" id="PF00005">
    <property type="entry name" value="ABC_tran"/>
    <property type="match status" value="1"/>
</dbReference>
<evidence type="ECO:0000256" key="2">
    <source>
        <dbReference type="ARBA" id="ARBA00022692"/>
    </source>
</evidence>
<evidence type="ECO:0000256" key="3">
    <source>
        <dbReference type="ARBA" id="ARBA00022741"/>
    </source>
</evidence>
<feature type="transmembrane region" description="Helical" evidence="8">
    <location>
        <begin position="140"/>
        <end position="162"/>
    </location>
</feature>
<dbReference type="GO" id="GO:0016887">
    <property type="term" value="F:ATP hydrolysis activity"/>
    <property type="evidence" value="ECO:0007669"/>
    <property type="project" value="InterPro"/>
</dbReference>
<keyword evidence="2 8" id="KW-0812">Transmembrane</keyword>